<feature type="region of interest" description="Disordered" evidence="2">
    <location>
        <begin position="315"/>
        <end position="341"/>
    </location>
</feature>
<evidence type="ECO:0000313" key="3">
    <source>
        <dbReference type="EMBL" id="PRW51181.1"/>
    </source>
</evidence>
<comment type="caution">
    <text evidence="3">The sequence shown here is derived from an EMBL/GenBank/DDBJ whole genome shotgun (WGS) entry which is preliminary data.</text>
</comment>
<feature type="region of interest" description="Disordered" evidence="2">
    <location>
        <begin position="684"/>
        <end position="706"/>
    </location>
</feature>
<feature type="compositionally biased region" description="Polar residues" evidence="2">
    <location>
        <begin position="44"/>
        <end position="68"/>
    </location>
</feature>
<dbReference type="AlphaFoldDB" id="A0A2P6TPC3"/>
<name>A0A2P6TPC3_CHLSO</name>
<feature type="compositionally biased region" description="Low complexity" evidence="2">
    <location>
        <begin position="318"/>
        <end position="331"/>
    </location>
</feature>
<keyword evidence="1" id="KW-0175">Coiled coil</keyword>
<sequence>MASDAAQLRAQRDALNATIMRDWGSALGNTSVVPAGTSPRAGGQQHSSLLATPASRSQGGRLTQPPSTATLSIYERGLEAAAGYSRSPAQRAGAAAAVSSAALPPSRFTPHDPSPLRQQHSTLQRAATAAPDLARVLSSGASAAGTGGSPAQVLLRKPSLLAQHVVNSGAGPSSSLAASKAADLLASLGQGRPSPRAAAPCDSLQEAMQQMQLQLSRTAAANSAAASASSAGVTASPLRPASGLRPSQHAQHGDFRIPAAFPSSRLGAAPAAASIGSAARPPPPAATAAAAPAEGQQEGDGGAVAISMRLTPMFDAVSPSSSSSQRGQPSSADWGSPRHQVPAVNVPTRQAAQPAAWQEQSAASSPSTAVLASRVNELEAQLELERMRFQEVAAARSDLQQQLGELQQRAQAQAGAVESAQLRAAQAEARRLEATQQVAELRQEVERRKSAQSEGMESVARIQAVSDHHKQENEDLRQQVEQLGRVAEQEKEQAARLRRQLQAVTAAASPNSVEAQRLREREAEWERRLEEAQEAAASTQAELSSRCQLLAIEKVAHEQAAKAAAAKAAAAEQRLQAERARGQQLAEELDAAESTSNAVSEELAAARQEANAAAAAVRQLRAQLAEQQARCEELEAALAGERERSSSITARAETAEVAQQGLGSHVKAAHTRLQQLQEQVAAARREASQLQSENEELREAHLEQQSALQRELSAAQAELEDVRQERDQLQQRLAKASSQLDAQLQVAGQQRQQVAALQQAEQELQAALERQEACTAQQEACAAQHAQQVLALQQQVERLEGQCAQLESSLVEARQQALAAEAGLAKATRAGPGRATPLRDVVGGLHQELQEKDLQLMQAHEELAKERARGQELQQQVLDQAVELDDLQRDASDVFGLRQQIARLAANRDRLRDELDARDTEVMQLQGQLALLQAQVADTSDNWLSPLPDPL</sequence>
<feature type="compositionally biased region" description="Low complexity" evidence="2">
    <location>
        <begin position="95"/>
        <end position="106"/>
    </location>
</feature>
<protein>
    <submittedName>
        <fullName evidence="3">A-kinase anchor 9 isoform X1</fullName>
    </submittedName>
</protein>
<dbReference type="Proteomes" id="UP000239899">
    <property type="component" value="Unassembled WGS sequence"/>
</dbReference>
<feature type="region of interest" description="Disordered" evidence="2">
    <location>
        <begin position="579"/>
        <end position="603"/>
    </location>
</feature>
<dbReference type="STRING" id="3076.A0A2P6TPC3"/>
<organism evidence="3 4">
    <name type="scientific">Chlorella sorokiniana</name>
    <name type="common">Freshwater green alga</name>
    <dbReference type="NCBI Taxonomy" id="3076"/>
    <lineage>
        <taxon>Eukaryota</taxon>
        <taxon>Viridiplantae</taxon>
        <taxon>Chlorophyta</taxon>
        <taxon>core chlorophytes</taxon>
        <taxon>Trebouxiophyceae</taxon>
        <taxon>Chlorellales</taxon>
        <taxon>Chlorellaceae</taxon>
        <taxon>Chlorella clade</taxon>
        <taxon>Chlorella</taxon>
    </lineage>
</organism>
<accession>A0A2P6TPC3</accession>
<proteinExistence type="predicted"/>
<feature type="region of interest" description="Disordered" evidence="2">
    <location>
        <begin position="30"/>
        <end position="68"/>
    </location>
</feature>
<evidence type="ECO:0000256" key="1">
    <source>
        <dbReference type="SAM" id="Coils"/>
    </source>
</evidence>
<dbReference type="EMBL" id="LHPG02000010">
    <property type="protein sequence ID" value="PRW51181.1"/>
    <property type="molecule type" value="Genomic_DNA"/>
</dbReference>
<dbReference type="GO" id="GO:0016301">
    <property type="term" value="F:kinase activity"/>
    <property type="evidence" value="ECO:0007669"/>
    <property type="project" value="UniProtKB-KW"/>
</dbReference>
<feature type="compositionally biased region" description="Low complexity" evidence="2">
    <location>
        <begin position="286"/>
        <end position="296"/>
    </location>
</feature>
<keyword evidence="4" id="KW-1185">Reference proteome</keyword>
<feature type="compositionally biased region" description="Polar residues" evidence="2">
    <location>
        <begin position="116"/>
        <end position="125"/>
    </location>
</feature>
<evidence type="ECO:0000256" key="2">
    <source>
        <dbReference type="SAM" id="MobiDB-lite"/>
    </source>
</evidence>
<feature type="coiled-coil region" evidence="1">
    <location>
        <begin position="846"/>
        <end position="942"/>
    </location>
</feature>
<gene>
    <name evidence="3" type="ORF">C2E21_5452</name>
</gene>
<feature type="region of interest" description="Disordered" evidence="2">
    <location>
        <begin position="272"/>
        <end position="299"/>
    </location>
</feature>
<feature type="region of interest" description="Disordered" evidence="2">
    <location>
        <begin position="228"/>
        <end position="251"/>
    </location>
</feature>
<evidence type="ECO:0000313" key="4">
    <source>
        <dbReference type="Proteomes" id="UP000239899"/>
    </source>
</evidence>
<dbReference type="Gene3D" id="1.10.287.1490">
    <property type="match status" value="1"/>
</dbReference>
<reference evidence="3 4" key="1">
    <citation type="journal article" date="2018" name="Plant J.">
        <title>Genome sequences of Chlorella sorokiniana UTEX 1602 and Micractinium conductrix SAG 241.80: implications to maltose excretion by a green alga.</title>
        <authorList>
            <person name="Arriola M.B."/>
            <person name="Velmurugan N."/>
            <person name="Zhang Y."/>
            <person name="Plunkett M.H."/>
            <person name="Hondzo H."/>
            <person name="Barney B.M."/>
        </authorList>
    </citation>
    <scope>NUCLEOTIDE SEQUENCE [LARGE SCALE GENOMIC DNA]</scope>
    <source>
        <strain evidence="4">UTEX 1602</strain>
    </source>
</reference>
<feature type="region of interest" description="Disordered" evidence="2">
    <location>
        <begin position="95"/>
        <end position="129"/>
    </location>
</feature>
<dbReference type="OrthoDB" id="10678180at2759"/>